<keyword evidence="4" id="KW-1185">Reference proteome</keyword>
<protein>
    <recommendedName>
        <fullName evidence="5">Phosphate ABC transporter substrate-binding protein</fullName>
    </recommendedName>
</protein>
<accession>A0A5A7MYW1</accession>
<dbReference type="Proteomes" id="UP000322084">
    <property type="component" value="Unassembled WGS sequence"/>
</dbReference>
<evidence type="ECO:0000313" key="2">
    <source>
        <dbReference type="EMBL" id="GEQ99975.1"/>
    </source>
</evidence>
<proteinExistence type="predicted"/>
<dbReference type="AlphaFoldDB" id="A0A5A7MPD0"/>
<dbReference type="EMBL" id="BKCM01000002">
    <property type="protein sequence ID" value="GEQ99975.1"/>
    <property type="molecule type" value="Genomic_DNA"/>
</dbReference>
<dbReference type="SUPFAM" id="SSF53850">
    <property type="entry name" value="Periplasmic binding protein-like II"/>
    <property type="match status" value="1"/>
</dbReference>
<dbReference type="RefSeq" id="WP_150000296.1">
    <property type="nucleotide sequence ID" value="NZ_BKCL01000004.1"/>
</dbReference>
<dbReference type="Proteomes" id="UP000325187">
    <property type="component" value="Unassembled WGS sequence"/>
</dbReference>
<accession>A0A5A7MPD0</accession>
<reference evidence="3 4" key="1">
    <citation type="submission" date="2019-09" db="EMBL/GenBank/DDBJ databases">
        <title>NBRP : Genome information of microbial organism related human and environment.</title>
        <authorList>
            <person name="Hattori M."/>
            <person name="Oshima K."/>
            <person name="Inaba H."/>
            <person name="Suda W."/>
            <person name="Sakamoto M."/>
            <person name="Iino T."/>
            <person name="Kitahara M."/>
            <person name="Oshida Y."/>
            <person name="Iida T."/>
            <person name="Kudo T."/>
            <person name="Itoh T."/>
            <person name="Ohkuma M."/>
        </authorList>
    </citation>
    <scope>NUCLEOTIDE SEQUENCE [LARGE SCALE GENOMIC DNA]</scope>
    <source>
        <strain evidence="1 3">Hi-2</strain>
        <strain evidence="2 4">Mie-1</strain>
    </source>
</reference>
<dbReference type="EMBL" id="BKCL01000004">
    <property type="protein sequence ID" value="GEQ97902.1"/>
    <property type="molecule type" value="Genomic_DNA"/>
</dbReference>
<evidence type="ECO:0000313" key="1">
    <source>
        <dbReference type="EMBL" id="GEQ97902.1"/>
    </source>
</evidence>
<sequence length="157" mass="16870">MKRLSSQILRSLSLVAALGLGGTMATKGWAADYVVLINKANPTELSGDAAVDTIRQLYLKELSNWPNGLHADPFAREGGSPAQTAFINNVLKMSPTAVTDHWTRVKQTKGETPPREVGSERILFRLIGKFEGGFAVVSAEEAASAPDTVKVLLTFSD</sequence>
<organism evidence="1 3">
    <name type="scientific">Iodidimonas gelatinilytica</name>
    <dbReference type="NCBI Taxonomy" id="1236966"/>
    <lineage>
        <taxon>Bacteria</taxon>
        <taxon>Pseudomonadati</taxon>
        <taxon>Pseudomonadota</taxon>
        <taxon>Alphaproteobacteria</taxon>
        <taxon>Iodidimonadales</taxon>
        <taxon>Iodidimonadaceae</taxon>
        <taxon>Iodidimonas</taxon>
    </lineage>
</organism>
<comment type="caution">
    <text evidence="1">The sequence shown here is derived from an EMBL/GenBank/DDBJ whole genome shotgun (WGS) entry which is preliminary data.</text>
</comment>
<name>A0A5A7MPD0_9PROT</name>
<evidence type="ECO:0008006" key="5">
    <source>
        <dbReference type="Google" id="ProtNLM"/>
    </source>
</evidence>
<evidence type="ECO:0000313" key="3">
    <source>
        <dbReference type="Proteomes" id="UP000322084"/>
    </source>
</evidence>
<evidence type="ECO:0000313" key="4">
    <source>
        <dbReference type="Proteomes" id="UP000325187"/>
    </source>
</evidence>
<gene>
    <name evidence="1" type="ORF">JCM17844_15390</name>
    <name evidence="2" type="ORF">JCM17845_05990</name>
</gene>